<comment type="caution">
    <text evidence="2">The sequence shown here is derived from an EMBL/GenBank/DDBJ whole genome shotgun (WGS) entry which is preliminary data.</text>
</comment>
<keyword evidence="3" id="KW-1185">Reference proteome</keyword>
<dbReference type="PANTHER" id="PTHR45982">
    <property type="entry name" value="REGULATOR OF CHROMOSOME CONDENSATION"/>
    <property type="match status" value="1"/>
</dbReference>
<name>A0ABN9QZW3_9DINO</name>
<dbReference type="Gene3D" id="2.130.10.30">
    <property type="entry name" value="Regulator of chromosome condensation 1/beta-lactamase-inhibitor protein II"/>
    <property type="match status" value="2"/>
</dbReference>
<proteinExistence type="predicted"/>
<feature type="repeat" description="RCC1" evidence="1">
    <location>
        <begin position="259"/>
        <end position="309"/>
    </location>
</feature>
<organism evidence="2 3">
    <name type="scientific">Prorocentrum cordatum</name>
    <dbReference type="NCBI Taxonomy" id="2364126"/>
    <lineage>
        <taxon>Eukaryota</taxon>
        <taxon>Sar</taxon>
        <taxon>Alveolata</taxon>
        <taxon>Dinophyceae</taxon>
        <taxon>Prorocentrales</taxon>
        <taxon>Prorocentraceae</taxon>
        <taxon>Prorocentrum</taxon>
    </lineage>
</organism>
<dbReference type="EMBL" id="CAUYUJ010005015">
    <property type="protein sequence ID" value="CAK0811947.1"/>
    <property type="molecule type" value="Genomic_DNA"/>
</dbReference>
<dbReference type="InterPro" id="IPR051553">
    <property type="entry name" value="Ran_GTPase-activating"/>
</dbReference>
<sequence length="428" mass="43746">EEAPHCASCARGASRVFCGGEHTLVRDPETLAVFQLGACGLGFDHDDPSAASRPSAYARRVPLPGPSSAVFAGYYHNLVKLNGGRCLAYGCGRQSPSSGAARGGPQASKCSRLPAPLWSPLGPLGLARGALERPTNDGQLVNGSLSEDTLPVPTRLRFAEAAAGGHHSACRTLSGEAFGGSTGGVVSQPGHYHTAALGEDGEWYVWGCNEQGQLGSGRPGEEQITVPRRLAECAPELQGAQVAAFEGGYGFSLLLMGDGRVLTMGNHSEGQRAVDPDLDEAPPVSQVPLPGPAEAVAAGSHHALAVVGGRVFALGSNEYGQVVGDGAAPGGSEEHREWRPRAVEGLPEGDPVVRVSAGIPGSGKGSSPRSPWSKRTASGRVFLWGCGGNGQTGDGALPASSPVREVDLAEVARRCPAASAADFSGVAE</sequence>
<dbReference type="Pfam" id="PF00415">
    <property type="entry name" value="RCC1"/>
    <property type="match status" value="1"/>
</dbReference>
<dbReference type="Proteomes" id="UP001189429">
    <property type="component" value="Unassembled WGS sequence"/>
</dbReference>
<dbReference type="SUPFAM" id="SSF50985">
    <property type="entry name" value="RCC1/BLIP-II"/>
    <property type="match status" value="1"/>
</dbReference>
<feature type="non-terminal residue" evidence="2">
    <location>
        <position position="1"/>
    </location>
</feature>
<evidence type="ECO:0000313" key="2">
    <source>
        <dbReference type="EMBL" id="CAK0811947.1"/>
    </source>
</evidence>
<dbReference type="PROSITE" id="PS50012">
    <property type="entry name" value="RCC1_3"/>
    <property type="match status" value="2"/>
</dbReference>
<evidence type="ECO:0000313" key="3">
    <source>
        <dbReference type="Proteomes" id="UP001189429"/>
    </source>
</evidence>
<dbReference type="InterPro" id="IPR009091">
    <property type="entry name" value="RCC1/BLIP-II"/>
</dbReference>
<dbReference type="InterPro" id="IPR000408">
    <property type="entry name" value="Reg_chr_condens"/>
</dbReference>
<feature type="repeat" description="RCC1" evidence="1">
    <location>
        <begin position="201"/>
        <end position="258"/>
    </location>
</feature>
<accession>A0ABN9QZW3</accession>
<reference evidence="2" key="1">
    <citation type="submission" date="2023-10" db="EMBL/GenBank/DDBJ databases">
        <authorList>
            <person name="Chen Y."/>
            <person name="Shah S."/>
            <person name="Dougan E. K."/>
            <person name="Thang M."/>
            <person name="Chan C."/>
        </authorList>
    </citation>
    <scope>NUCLEOTIDE SEQUENCE [LARGE SCALE GENOMIC DNA]</scope>
</reference>
<dbReference type="PANTHER" id="PTHR45982:SF1">
    <property type="entry name" value="REGULATOR OF CHROMOSOME CONDENSATION"/>
    <property type="match status" value="1"/>
</dbReference>
<evidence type="ECO:0000256" key="1">
    <source>
        <dbReference type="PROSITE-ProRule" id="PRU00235"/>
    </source>
</evidence>
<gene>
    <name evidence="2" type="ORF">PCOR1329_LOCUS16390</name>
</gene>
<protein>
    <submittedName>
        <fullName evidence="2">Uncharacterized protein</fullName>
    </submittedName>
</protein>